<comment type="caution">
    <text evidence="4">The sequence shown here is derived from an EMBL/GenBank/DDBJ whole genome shotgun (WGS) entry which is preliminary data.</text>
</comment>
<feature type="domain" description="HTH tetR-type" evidence="3">
    <location>
        <begin position="6"/>
        <end position="66"/>
    </location>
</feature>
<keyword evidence="5" id="KW-1185">Reference proteome</keyword>
<dbReference type="PRINTS" id="PR00455">
    <property type="entry name" value="HTHTETR"/>
</dbReference>
<dbReference type="InterPro" id="IPR050109">
    <property type="entry name" value="HTH-type_TetR-like_transc_reg"/>
</dbReference>
<keyword evidence="1 2" id="KW-0238">DNA-binding</keyword>
<dbReference type="InterPro" id="IPR009057">
    <property type="entry name" value="Homeodomain-like_sf"/>
</dbReference>
<dbReference type="SUPFAM" id="SSF46689">
    <property type="entry name" value="Homeodomain-like"/>
    <property type="match status" value="1"/>
</dbReference>
<dbReference type="PROSITE" id="PS50977">
    <property type="entry name" value="HTH_TETR_2"/>
    <property type="match status" value="1"/>
</dbReference>
<dbReference type="RefSeq" id="WP_196293117.1">
    <property type="nucleotide sequence ID" value="NZ_JADQDM010000004.1"/>
</dbReference>
<reference evidence="4 5" key="1">
    <citation type="submission" date="2020-11" db="EMBL/GenBank/DDBJ databases">
        <authorList>
            <person name="Kim M.K."/>
        </authorList>
    </citation>
    <scope>NUCLEOTIDE SEQUENCE [LARGE SCALE GENOMIC DNA]</scope>
    <source>
        <strain evidence="4 5">BT662</strain>
    </source>
</reference>
<evidence type="ECO:0000256" key="2">
    <source>
        <dbReference type="PROSITE-ProRule" id="PRU00335"/>
    </source>
</evidence>
<gene>
    <name evidence="4" type="ORF">I2H31_11180</name>
</gene>
<feature type="DNA-binding region" description="H-T-H motif" evidence="2">
    <location>
        <begin position="29"/>
        <end position="48"/>
    </location>
</feature>
<dbReference type="Gene3D" id="1.10.357.10">
    <property type="entry name" value="Tetracycline Repressor, domain 2"/>
    <property type="match status" value="1"/>
</dbReference>
<sequence>MPNLDASTRDRILAIASTVFYQKGLSGARMQEIADLAGINKAMLHYYFKSKEQLFDTVFRGALGQFLGGIAPVLNGEAPLPEKIAQYVAYTTDALAENPALAAFIVHELQQHPERLTAQFGQQALVDWPAFRQQLAATGHPRHQAPNAAEHLFANIVALCVYPVLAQPLLRRIMHKTEAQYRSFLKERQLLITQMLLQQL</sequence>
<protein>
    <submittedName>
        <fullName evidence="4">TetR/AcrR family transcriptional regulator</fullName>
    </submittedName>
</protein>
<evidence type="ECO:0000259" key="3">
    <source>
        <dbReference type="PROSITE" id="PS50977"/>
    </source>
</evidence>
<dbReference type="PANTHER" id="PTHR30328:SF54">
    <property type="entry name" value="HTH-TYPE TRANSCRIPTIONAL REPRESSOR SCO4008"/>
    <property type="match status" value="1"/>
</dbReference>
<proteinExistence type="predicted"/>
<accession>A0ABS0I4M2</accession>
<organism evidence="4 5">
    <name type="scientific">Hymenobacter ruricola</name>
    <dbReference type="NCBI Taxonomy" id="2791023"/>
    <lineage>
        <taxon>Bacteria</taxon>
        <taxon>Pseudomonadati</taxon>
        <taxon>Bacteroidota</taxon>
        <taxon>Cytophagia</taxon>
        <taxon>Cytophagales</taxon>
        <taxon>Hymenobacteraceae</taxon>
        <taxon>Hymenobacter</taxon>
    </lineage>
</organism>
<evidence type="ECO:0000256" key="1">
    <source>
        <dbReference type="ARBA" id="ARBA00023125"/>
    </source>
</evidence>
<evidence type="ECO:0000313" key="4">
    <source>
        <dbReference type="EMBL" id="MBF9221668.1"/>
    </source>
</evidence>
<dbReference type="EMBL" id="JADQDM010000004">
    <property type="protein sequence ID" value="MBF9221668.1"/>
    <property type="molecule type" value="Genomic_DNA"/>
</dbReference>
<dbReference type="InterPro" id="IPR001647">
    <property type="entry name" value="HTH_TetR"/>
</dbReference>
<evidence type="ECO:0000313" key="5">
    <source>
        <dbReference type="Proteomes" id="UP000618931"/>
    </source>
</evidence>
<name>A0ABS0I4M2_9BACT</name>
<dbReference type="Proteomes" id="UP000618931">
    <property type="component" value="Unassembled WGS sequence"/>
</dbReference>
<dbReference type="Pfam" id="PF00440">
    <property type="entry name" value="TetR_N"/>
    <property type="match status" value="1"/>
</dbReference>
<dbReference type="PANTHER" id="PTHR30328">
    <property type="entry name" value="TRANSCRIPTIONAL REPRESSOR"/>
    <property type="match status" value="1"/>
</dbReference>